<evidence type="ECO:0000313" key="2">
    <source>
        <dbReference type="EMBL" id="TPD59312.1"/>
    </source>
</evidence>
<proteinExistence type="predicted"/>
<accession>A0A501PGZ7</accession>
<comment type="caution">
    <text evidence="2">The sequence shown here is derived from an EMBL/GenBank/DDBJ whole genome shotgun (WGS) entry which is preliminary data.</text>
</comment>
<dbReference type="InterPro" id="IPR013321">
    <property type="entry name" value="Arc_rbn_hlx_hlx"/>
</dbReference>
<dbReference type="AlphaFoldDB" id="A0A501PGZ7"/>
<dbReference type="Gene3D" id="1.10.1220.10">
    <property type="entry name" value="Met repressor-like"/>
    <property type="match status" value="1"/>
</dbReference>
<gene>
    <name evidence="2" type="ORF">FIV46_10980</name>
</gene>
<dbReference type="Proteomes" id="UP000319148">
    <property type="component" value="Unassembled WGS sequence"/>
</dbReference>
<dbReference type="Pfam" id="PF01402">
    <property type="entry name" value="RHH_1"/>
    <property type="match status" value="1"/>
</dbReference>
<reference evidence="3" key="1">
    <citation type="submission" date="2019-06" db="EMBL/GenBank/DDBJ databases">
        <title>The complete genome of Emcibacter congregatus ZYLT.</title>
        <authorList>
            <person name="Zhao Z."/>
        </authorList>
    </citation>
    <scope>NUCLEOTIDE SEQUENCE [LARGE SCALE GENOMIC DNA]</scope>
    <source>
        <strain evidence="3">MCCC 1A06723</strain>
    </source>
</reference>
<dbReference type="SUPFAM" id="SSF47598">
    <property type="entry name" value="Ribbon-helix-helix"/>
    <property type="match status" value="1"/>
</dbReference>
<dbReference type="GO" id="GO:0006355">
    <property type="term" value="P:regulation of DNA-templated transcription"/>
    <property type="evidence" value="ECO:0007669"/>
    <property type="project" value="InterPro"/>
</dbReference>
<evidence type="ECO:0000259" key="1">
    <source>
        <dbReference type="Pfam" id="PF01402"/>
    </source>
</evidence>
<dbReference type="EMBL" id="VFIY01000014">
    <property type="protein sequence ID" value="TPD59312.1"/>
    <property type="molecule type" value="Genomic_DNA"/>
</dbReference>
<sequence length="153" mass="17100">MKPRINVYVQPEELRKVDRLAAKSGVSRSGLVELALGQYLEEGGLPGSEELILRRLDRLGRQFGRLERDLTILLETKALFIRYFLTMTPPLPVEDREAASAKGQQRFEEFVTFLGRRLAEGNGLTARVMEQLQGEETDLFSLNPGEADHAGGA</sequence>
<feature type="domain" description="Ribbon-helix-helix protein CopG" evidence="1">
    <location>
        <begin position="4"/>
        <end position="42"/>
    </location>
</feature>
<dbReference type="InterPro" id="IPR002145">
    <property type="entry name" value="CopG"/>
</dbReference>
<organism evidence="2 3">
    <name type="scientific">Emcibacter nanhaiensis</name>
    <dbReference type="NCBI Taxonomy" id="1505037"/>
    <lineage>
        <taxon>Bacteria</taxon>
        <taxon>Pseudomonadati</taxon>
        <taxon>Pseudomonadota</taxon>
        <taxon>Alphaproteobacteria</taxon>
        <taxon>Emcibacterales</taxon>
        <taxon>Emcibacteraceae</taxon>
        <taxon>Emcibacter</taxon>
    </lineage>
</organism>
<keyword evidence="3" id="KW-1185">Reference proteome</keyword>
<name>A0A501PGZ7_9PROT</name>
<dbReference type="CDD" id="cd21631">
    <property type="entry name" value="RHH_CopG_NikR-like"/>
    <property type="match status" value="1"/>
</dbReference>
<dbReference type="RefSeq" id="WP_139940976.1">
    <property type="nucleotide sequence ID" value="NZ_JBHSYP010000006.1"/>
</dbReference>
<dbReference type="OrthoDB" id="9803941at2"/>
<protein>
    <submittedName>
        <fullName evidence="2">CopG family transcriptional regulator</fullName>
    </submittedName>
</protein>
<evidence type="ECO:0000313" key="3">
    <source>
        <dbReference type="Proteomes" id="UP000319148"/>
    </source>
</evidence>
<dbReference type="InterPro" id="IPR010985">
    <property type="entry name" value="Ribbon_hlx_hlx"/>
</dbReference>